<dbReference type="EMBL" id="BHYK01000001">
    <property type="protein sequence ID" value="GCD08639.1"/>
    <property type="molecule type" value="Genomic_DNA"/>
</dbReference>
<dbReference type="AlphaFoldDB" id="A0A401UGM7"/>
<dbReference type="InterPro" id="IPR016181">
    <property type="entry name" value="Acyl_CoA_acyltransferase"/>
</dbReference>
<keyword evidence="1" id="KW-0808">Transferase</keyword>
<dbReference type="Pfam" id="PF00583">
    <property type="entry name" value="Acetyltransf_1"/>
    <property type="match status" value="1"/>
</dbReference>
<dbReference type="PROSITE" id="PS51186">
    <property type="entry name" value="GNAT"/>
    <property type="match status" value="1"/>
</dbReference>
<dbReference type="OrthoDB" id="5419426at2"/>
<evidence type="ECO:0000259" key="3">
    <source>
        <dbReference type="PROSITE" id="PS51186"/>
    </source>
</evidence>
<reference evidence="4 5" key="1">
    <citation type="submission" date="2018-11" db="EMBL/GenBank/DDBJ databases">
        <title>Genome sequencing and assembly of Clostridium tagluense strain A121.</title>
        <authorList>
            <person name="Murakami T."/>
            <person name="Segawa T."/>
            <person name="Shcherbakova V.A."/>
            <person name="Mori H."/>
            <person name="Yoshimura Y."/>
        </authorList>
    </citation>
    <scope>NUCLEOTIDE SEQUENCE [LARGE SCALE GENOMIC DNA]</scope>
    <source>
        <strain evidence="4 5">A121</strain>
    </source>
</reference>
<evidence type="ECO:0000256" key="2">
    <source>
        <dbReference type="ARBA" id="ARBA00023315"/>
    </source>
</evidence>
<evidence type="ECO:0000313" key="4">
    <source>
        <dbReference type="EMBL" id="GCD08639.1"/>
    </source>
</evidence>
<gene>
    <name evidence="4" type="ORF">Ctaglu_02620</name>
</gene>
<accession>A0A401UGM7</accession>
<sequence>MEIKQFKIISSQQKKELYNFIKSTDLIYNKTYIEMTKIYESDTFDEGDTVFILFDRGHIKGSSAVITKEISIKGEAFITDICVERENAEKNLCFLMERIVKCCNAYTAKNIKIGIRKNEVHLIPYIRKLEFTHIYDAVVMKYKKDENMVLKVNNKIDLRPLCILNSQEYMNIHNKTFRNSPNGGTIDDLDVKDYIVQYANNEDLIGICFDQNNPCGIYELSIDGNTGWVDTLGIAPIYQKKGLGSALIVKCIKKLYEKNLDEIKLLVITSNDIAVNMYKRIGFEEESVFSYWFEKNIDFFEEKYCI</sequence>
<dbReference type="PANTHER" id="PTHR43420">
    <property type="entry name" value="ACETYLTRANSFERASE"/>
    <property type="match status" value="1"/>
</dbReference>
<dbReference type="InterPro" id="IPR050680">
    <property type="entry name" value="YpeA/RimI_acetyltransf"/>
</dbReference>
<dbReference type="InterPro" id="IPR000182">
    <property type="entry name" value="GNAT_dom"/>
</dbReference>
<evidence type="ECO:0000256" key="1">
    <source>
        <dbReference type="ARBA" id="ARBA00022679"/>
    </source>
</evidence>
<evidence type="ECO:0000313" key="5">
    <source>
        <dbReference type="Proteomes" id="UP000287872"/>
    </source>
</evidence>
<comment type="caution">
    <text evidence="4">The sequence shown here is derived from an EMBL/GenBank/DDBJ whole genome shotgun (WGS) entry which is preliminary data.</text>
</comment>
<keyword evidence="2" id="KW-0012">Acyltransferase</keyword>
<organism evidence="4 5">
    <name type="scientific">Clostridium tagluense</name>
    <dbReference type="NCBI Taxonomy" id="360422"/>
    <lineage>
        <taxon>Bacteria</taxon>
        <taxon>Bacillati</taxon>
        <taxon>Bacillota</taxon>
        <taxon>Clostridia</taxon>
        <taxon>Eubacteriales</taxon>
        <taxon>Clostridiaceae</taxon>
        <taxon>Clostridium</taxon>
    </lineage>
</organism>
<dbReference type="RefSeq" id="WP_124997280.1">
    <property type="nucleotide sequence ID" value="NZ_BHYK01000001.1"/>
</dbReference>
<feature type="domain" description="N-acetyltransferase" evidence="3">
    <location>
        <begin position="156"/>
        <end position="306"/>
    </location>
</feature>
<proteinExistence type="predicted"/>
<dbReference type="PANTHER" id="PTHR43420:SF12">
    <property type="entry name" value="N-ACETYLTRANSFERASE DOMAIN-CONTAINING PROTEIN"/>
    <property type="match status" value="1"/>
</dbReference>
<dbReference type="CDD" id="cd04301">
    <property type="entry name" value="NAT_SF"/>
    <property type="match status" value="1"/>
</dbReference>
<keyword evidence="5" id="KW-1185">Reference proteome</keyword>
<dbReference type="SUPFAM" id="SSF55729">
    <property type="entry name" value="Acyl-CoA N-acyltransferases (Nat)"/>
    <property type="match status" value="1"/>
</dbReference>
<protein>
    <recommendedName>
        <fullName evidence="3">N-acetyltransferase domain-containing protein</fullName>
    </recommendedName>
</protein>
<dbReference type="Gene3D" id="3.40.630.30">
    <property type="match status" value="1"/>
</dbReference>
<dbReference type="GO" id="GO:0016747">
    <property type="term" value="F:acyltransferase activity, transferring groups other than amino-acyl groups"/>
    <property type="evidence" value="ECO:0007669"/>
    <property type="project" value="InterPro"/>
</dbReference>
<name>A0A401UGM7_9CLOT</name>
<dbReference type="Proteomes" id="UP000287872">
    <property type="component" value="Unassembled WGS sequence"/>
</dbReference>